<dbReference type="InterPro" id="IPR035906">
    <property type="entry name" value="MetI-like_sf"/>
</dbReference>
<dbReference type="SUPFAM" id="SSF161098">
    <property type="entry name" value="MetI-like"/>
    <property type="match status" value="1"/>
</dbReference>
<dbReference type="CDD" id="cd06261">
    <property type="entry name" value="TM_PBP2"/>
    <property type="match status" value="1"/>
</dbReference>
<comment type="similarity">
    <text evidence="7">Belongs to the binding-protein-dependent transport system permease family.</text>
</comment>
<dbReference type="PANTHER" id="PTHR30193">
    <property type="entry name" value="ABC TRANSPORTER PERMEASE PROTEIN"/>
    <property type="match status" value="1"/>
</dbReference>
<sequence length="312" mass="34654">MHGKRKNVTKEFGNLNFSEEMACYLILIVPIVGFLVFILYPYLWAGKWSFFNYTGVASQTRFVGWENFINIFTKDKSYWHAWLVTLKFTMLKLPIEIPLALLLATILQKDSLRGKGIFRSVYYLPSIISVAIVGAIFSNLFDFRGVINSCLMRFNIIQRPIDWFADYSTSMAVLLTASIWLSFGVNVLYFMAALSNVPVELYEAASVEGAGRIRKFFSITLPMIAPVFQTILLLAINGTLQTGEFIIVLSNGAPGGTTFTVGAYLINAFVPGFATGSPNIGYGSALSLVTSVFYCLIAVAYMKVSTRLANNS</sequence>
<feature type="transmembrane region" description="Helical" evidence="7">
    <location>
        <begin position="120"/>
        <end position="141"/>
    </location>
</feature>
<evidence type="ECO:0000313" key="10">
    <source>
        <dbReference type="Proteomes" id="UP000657006"/>
    </source>
</evidence>
<evidence type="ECO:0000313" key="9">
    <source>
        <dbReference type="EMBL" id="MBC8543710.1"/>
    </source>
</evidence>
<dbReference type="GO" id="GO:0055085">
    <property type="term" value="P:transmembrane transport"/>
    <property type="evidence" value="ECO:0007669"/>
    <property type="project" value="InterPro"/>
</dbReference>
<dbReference type="AlphaFoldDB" id="A0A926I1X0"/>
<dbReference type="Pfam" id="PF00528">
    <property type="entry name" value="BPD_transp_1"/>
    <property type="match status" value="1"/>
</dbReference>
<dbReference type="InterPro" id="IPR051393">
    <property type="entry name" value="ABC_transporter_permease"/>
</dbReference>
<evidence type="ECO:0000256" key="7">
    <source>
        <dbReference type="RuleBase" id="RU363032"/>
    </source>
</evidence>
<keyword evidence="5 7" id="KW-1133">Transmembrane helix</keyword>
<keyword evidence="10" id="KW-1185">Reference proteome</keyword>
<evidence type="ECO:0000256" key="2">
    <source>
        <dbReference type="ARBA" id="ARBA00022448"/>
    </source>
</evidence>
<dbReference type="RefSeq" id="WP_177715698.1">
    <property type="nucleotide sequence ID" value="NZ_JACRSQ010000012.1"/>
</dbReference>
<evidence type="ECO:0000259" key="8">
    <source>
        <dbReference type="PROSITE" id="PS50928"/>
    </source>
</evidence>
<protein>
    <submittedName>
        <fullName evidence="9">Sugar ABC transporter permease</fullName>
    </submittedName>
</protein>
<keyword evidence="3" id="KW-1003">Cell membrane</keyword>
<organism evidence="9 10">
    <name type="scientific">Bianquea renquensis</name>
    <dbReference type="NCBI Taxonomy" id="2763661"/>
    <lineage>
        <taxon>Bacteria</taxon>
        <taxon>Bacillati</taxon>
        <taxon>Bacillota</taxon>
        <taxon>Clostridia</taxon>
        <taxon>Eubacteriales</taxon>
        <taxon>Bianqueaceae</taxon>
        <taxon>Bianquea</taxon>
    </lineage>
</organism>
<dbReference type="PROSITE" id="PS50928">
    <property type="entry name" value="ABC_TM1"/>
    <property type="match status" value="1"/>
</dbReference>
<feature type="transmembrane region" description="Helical" evidence="7">
    <location>
        <begin position="172"/>
        <end position="195"/>
    </location>
</feature>
<evidence type="ECO:0000256" key="6">
    <source>
        <dbReference type="ARBA" id="ARBA00023136"/>
    </source>
</evidence>
<feature type="transmembrane region" description="Helical" evidence="7">
    <location>
        <begin position="21"/>
        <end position="43"/>
    </location>
</feature>
<dbReference type="Gene3D" id="1.10.3720.10">
    <property type="entry name" value="MetI-like"/>
    <property type="match status" value="1"/>
</dbReference>
<feature type="transmembrane region" description="Helical" evidence="7">
    <location>
        <begin position="280"/>
        <end position="302"/>
    </location>
</feature>
<keyword evidence="2 7" id="KW-0813">Transport</keyword>
<evidence type="ECO:0000256" key="3">
    <source>
        <dbReference type="ARBA" id="ARBA00022475"/>
    </source>
</evidence>
<proteinExistence type="inferred from homology"/>
<dbReference type="PANTHER" id="PTHR30193:SF37">
    <property type="entry name" value="INNER MEMBRANE ABC TRANSPORTER PERMEASE PROTEIN YCJO"/>
    <property type="match status" value="1"/>
</dbReference>
<evidence type="ECO:0000256" key="5">
    <source>
        <dbReference type="ARBA" id="ARBA00022989"/>
    </source>
</evidence>
<dbReference type="InterPro" id="IPR000515">
    <property type="entry name" value="MetI-like"/>
</dbReference>
<feature type="transmembrane region" description="Helical" evidence="7">
    <location>
        <begin position="216"/>
        <end position="236"/>
    </location>
</feature>
<gene>
    <name evidence="9" type="ORF">H8730_09145</name>
</gene>
<keyword evidence="6 7" id="KW-0472">Membrane</keyword>
<dbReference type="Proteomes" id="UP000657006">
    <property type="component" value="Unassembled WGS sequence"/>
</dbReference>
<feature type="transmembrane region" description="Helical" evidence="7">
    <location>
        <begin position="88"/>
        <end position="108"/>
    </location>
</feature>
<reference evidence="9" key="1">
    <citation type="submission" date="2020-08" db="EMBL/GenBank/DDBJ databases">
        <title>Genome public.</title>
        <authorList>
            <person name="Liu C."/>
            <person name="Sun Q."/>
        </authorList>
    </citation>
    <scope>NUCLEOTIDE SEQUENCE</scope>
    <source>
        <strain evidence="9">NSJ-32</strain>
    </source>
</reference>
<dbReference type="GO" id="GO:0005886">
    <property type="term" value="C:plasma membrane"/>
    <property type="evidence" value="ECO:0007669"/>
    <property type="project" value="UniProtKB-SubCell"/>
</dbReference>
<dbReference type="EMBL" id="JACRSQ010000012">
    <property type="protein sequence ID" value="MBC8543710.1"/>
    <property type="molecule type" value="Genomic_DNA"/>
</dbReference>
<keyword evidence="4 7" id="KW-0812">Transmembrane</keyword>
<name>A0A926I1X0_9FIRM</name>
<feature type="domain" description="ABC transmembrane type-1" evidence="8">
    <location>
        <begin position="82"/>
        <end position="301"/>
    </location>
</feature>
<accession>A0A926I1X0</accession>
<evidence type="ECO:0000256" key="1">
    <source>
        <dbReference type="ARBA" id="ARBA00004651"/>
    </source>
</evidence>
<comment type="subcellular location">
    <subcellularLocation>
        <location evidence="1 7">Cell membrane</location>
        <topology evidence="1 7">Multi-pass membrane protein</topology>
    </subcellularLocation>
</comment>
<comment type="caution">
    <text evidence="9">The sequence shown here is derived from an EMBL/GenBank/DDBJ whole genome shotgun (WGS) entry which is preliminary data.</text>
</comment>
<evidence type="ECO:0000256" key="4">
    <source>
        <dbReference type="ARBA" id="ARBA00022692"/>
    </source>
</evidence>